<dbReference type="InterPro" id="IPR002078">
    <property type="entry name" value="Sigma_54_int"/>
</dbReference>
<evidence type="ECO:0000313" key="9">
    <source>
        <dbReference type="EMBL" id="AEF84607.1"/>
    </source>
</evidence>
<keyword evidence="7" id="KW-0175">Coiled coil</keyword>
<dbReference type="CDD" id="cd00009">
    <property type="entry name" value="AAA"/>
    <property type="match status" value="1"/>
</dbReference>
<dbReference type="EMBL" id="CP001843">
    <property type="protein sequence ID" value="AEF84607.1"/>
    <property type="molecule type" value="Genomic_DNA"/>
</dbReference>
<sequence length="541" mass="60502">MEAHNYPLKSSSYEHPARRREQEGLHLLFDISKLLSESETMETSLKLILDRIATCLGAIRGMITILNRNKGEIATAEAWGLDGSQKLKGRYGLGEGITGKVIETGNPVTIKRIADEPRFLNRTGARKNAETRDISFVCVPIHTGAEVIGAIGIDLPYTETGLDHELCILTIVAASISQIVRIRQLKYEEMENLKAENLRLQKLLRKELETHYDRPKYVVGNSKIMRLLYQQMEQVSGTTATVLLLGESGVGKERIANAIHYASPRVNKPFVKLNCAAIPENLIESALFGHERGSFTGAINQHKGYFEQAHCGTIFLDEIGEMPPAAQIKFLRVLQEREFERIGGAQTIKVDIRVIAATNRDLTKLIREGKFREDLYYRLSVFPLVVPPLRERKTDVMLLADHFVEKFSAGHNKKIHNISPGAINLMTSYSWPGNVRELENCIERAVILSTDGTIHSYHLPPSLQKKQAGHSEGRQTLKEVLERVEKELIEEELRWTRGNITRAAGNLGISGRVMALRVSRYGLKTREPDGSEGNAGNNAGV</sequence>
<dbReference type="STRING" id="545694.TREPR_2893"/>
<keyword evidence="1" id="KW-0547">Nucleotide-binding</keyword>
<dbReference type="Gene3D" id="3.30.450.40">
    <property type="match status" value="1"/>
</dbReference>
<organism evidence="9 10">
    <name type="scientific">Treponema primitia (strain ATCC BAA-887 / DSM 12427 / ZAS-2)</name>
    <dbReference type="NCBI Taxonomy" id="545694"/>
    <lineage>
        <taxon>Bacteria</taxon>
        <taxon>Pseudomonadati</taxon>
        <taxon>Spirochaetota</taxon>
        <taxon>Spirochaetia</taxon>
        <taxon>Spirochaetales</taxon>
        <taxon>Treponemataceae</taxon>
        <taxon>Treponema</taxon>
    </lineage>
</organism>
<dbReference type="FunFam" id="3.40.50.300:FF:000006">
    <property type="entry name" value="DNA-binding transcriptional regulator NtrC"/>
    <property type="match status" value="1"/>
</dbReference>
<keyword evidence="3" id="KW-0805">Transcription regulation</keyword>
<protein>
    <submittedName>
        <fullName evidence="9">Transcriptional regulator, NifA subfamily, Fis Family</fullName>
    </submittedName>
</protein>
<dbReference type="GO" id="GO:0006355">
    <property type="term" value="P:regulation of DNA-templated transcription"/>
    <property type="evidence" value="ECO:0007669"/>
    <property type="project" value="InterPro"/>
</dbReference>
<dbReference type="GO" id="GO:0005524">
    <property type="term" value="F:ATP binding"/>
    <property type="evidence" value="ECO:0007669"/>
    <property type="project" value="UniProtKB-KW"/>
</dbReference>
<dbReference type="PROSITE" id="PS00675">
    <property type="entry name" value="SIGMA54_INTERACT_1"/>
    <property type="match status" value="1"/>
</dbReference>
<keyword evidence="2" id="KW-0067">ATP-binding</keyword>
<dbReference type="OrthoDB" id="9803970at2"/>
<dbReference type="Pfam" id="PF02954">
    <property type="entry name" value="HTH_8"/>
    <property type="match status" value="1"/>
</dbReference>
<feature type="domain" description="Sigma-54 factor interaction" evidence="8">
    <location>
        <begin position="218"/>
        <end position="447"/>
    </location>
</feature>
<dbReference type="HOGENOM" id="CLU_000445_95_2_12"/>
<dbReference type="Pfam" id="PF25601">
    <property type="entry name" value="AAA_lid_14"/>
    <property type="match status" value="1"/>
</dbReference>
<dbReference type="SUPFAM" id="SSF46689">
    <property type="entry name" value="Homeodomain-like"/>
    <property type="match status" value="1"/>
</dbReference>
<dbReference type="InterPro" id="IPR025662">
    <property type="entry name" value="Sigma_54_int_dom_ATP-bd_1"/>
</dbReference>
<dbReference type="PRINTS" id="PR01590">
    <property type="entry name" value="HTHFIS"/>
</dbReference>
<proteinExistence type="predicted"/>
<keyword evidence="5" id="KW-0010">Activator</keyword>
<dbReference type="FunFam" id="1.10.8.60:FF:000014">
    <property type="entry name" value="DNA-binding transcriptional regulator NtrC"/>
    <property type="match status" value="1"/>
</dbReference>
<dbReference type="KEGG" id="tpi:TREPR_2893"/>
<dbReference type="PANTHER" id="PTHR32071">
    <property type="entry name" value="TRANSCRIPTIONAL REGULATORY PROTEIN"/>
    <property type="match status" value="1"/>
</dbReference>
<evidence type="ECO:0000256" key="3">
    <source>
        <dbReference type="ARBA" id="ARBA00023015"/>
    </source>
</evidence>
<evidence type="ECO:0000259" key="8">
    <source>
        <dbReference type="PROSITE" id="PS50045"/>
    </source>
</evidence>
<evidence type="ECO:0000256" key="5">
    <source>
        <dbReference type="ARBA" id="ARBA00023159"/>
    </source>
</evidence>
<dbReference type="InterPro" id="IPR027417">
    <property type="entry name" value="P-loop_NTPase"/>
</dbReference>
<dbReference type="InterPro" id="IPR058031">
    <property type="entry name" value="AAA_lid_NorR"/>
</dbReference>
<dbReference type="Gene3D" id="1.10.10.60">
    <property type="entry name" value="Homeodomain-like"/>
    <property type="match status" value="1"/>
</dbReference>
<dbReference type="Proteomes" id="UP000009223">
    <property type="component" value="Chromosome"/>
</dbReference>
<dbReference type="eggNOG" id="COG3604">
    <property type="taxonomic scope" value="Bacteria"/>
</dbReference>
<dbReference type="Gene3D" id="1.10.8.60">
    <property type="match status" value="1"/>
</dbReference>
<dbReference type="GO" id="GO:0043565">
    <property type="term" value="F:sequence-specific DNA binding"/>
    <property type="evidence" value="ECO:0007669"/>
    <property type="project" value="InterPro"/>
</dbReference>
<dbReference type="AlphaFoldDB" id="F5YPA1"/>
<dbReference type="InterPro" id="IPR029016">
    <property type="entry name" value="GAF-like_dom_sf"/>
</dbReference>
<dbReference type="PROSITE" id="PS00688">
    <property type="entry name" value="SIGMA54_INTERACT_3"/>
    <property type="match status" value="1"/>
</dbReference>
<gene>
    <name evidence="9" type="ordered locus">TREPR_2893</name>
</gene>
<evidence type="ECO:0000256" key="7">
    <source>
        <dbReference type="SAM" id="Coils"/>
    </source>
</evidence>
<reference evidence="10" key="1">
    <citation type="submission" date="2009-12" db="EMBL/GenBank/DDBJ databases">
        <title>Complete sequence of Treponema primitia strain ZAS-2.</title>
        <authorList>
            <person name="Tetu S.G."/>
            <person name="Matson E."/>
            <person name="Ren Q."/>
            <person name="Seshadri R."/>
            <person name="Elbourne L."/>
            <person name="Hassan K.A."/>
            <person name="Durkin A."/>
            <person name="Radune D."/>
            <person name="Mohamoud Y."/>
            <person name="Shay R."/>
            <person name="Jin S."/>
            <person name="Zhang X."/>
            <person name="Lucey K."/>
            <person name="Ballor N.R."/>
            <person name="Ottesen E."/>
            <person name="Rosenthal R."/>
            <person name="Allen A."/>
            <person name="Leadbetter J.R."/>
            <person name="Paulsen I.T."/>
        </authorList>
    </citation>
    <scope>NUCLEOTIDE SEQUENCE [LARGE SCALE GENOMIC DNA]</scope>
    <source>
        <strain evidence="10">ATCC BAA-887 / DSM 12427 / ZAS-2</strain>
    </source>
</reference>
<dbReference type="SUPFAM" id="SSF55781">
    <property type="entry name" value="GAF domain-like"/>
    <property type="match status" value="1"/>
</dbReference>
<dbReference type="InterPro" id="IPR009057">
    <property type="entry name" value="Homeodomain-like_sf"/>
</dbReference>
<keyword evidence="4" id="KW-0238">DNA-binding</keyword>
<accession>F5YPA1</accession>
<dbReference type="Pfam" id="PF00158">
    <property type="entry name" value="Sigma54_activat"/>
    <property type="match status" value="1"/>
</dbReference>
<dbReference type="SMART" id="SM00382">
    <property type="entry name" value="AAA"/>
    <property type="match status" value="1"/>
</dbReference>
<name>F5YPA1_TREPZ</name>
<feature type="coiled-coil region" evidence="7">
    <location>
        <begin position="183"/>
        <end position="210"/>
    </location>
</feature>
<dbReference type="PROSITE" id="PS50045">
    <property type="entry name" value="SIGMA54_INTERACT_4"/>
    <property type="match status" value="1"/>
</dbReference>
<evidence type="ECO:0000256" key="6">
    <source>
        <dbReference type="ARBA" id="ARBA00023163"/>
    </source>
</evidence>
<evidence type="ECO:0000256" key="4">
    <source>
        <dbReference type="ARBA" id="ARBA00023125"/>
    </source>
</evidence>
<dbReference type="InterPro" id="IPR003593">
    <property type="entry name" value="AAA+_ATPase"/>
</dbReference>
<dbReference type="Gene3D" id="3.40.50.300">
    <property type="entry name" value="P-loop containing nucleotide triphosphate hydrolases"/>
    <property type="match status" value="1"/>
</dbReference>
<reference evidence="9 10" key="2">
    <citation type="journal article" date="2011" name="ISME J.">
        <title>RNA-seq reveals cooperative metabolic interactions between two termite-gut spirochete species in co-culture.</title>
        <authorList>
            <person name="Rosenthal A.Z."/>
            <person name="Matson E.G."/>
            <person name="Eldar A."/>
            <person name="Leadbetter J.R."/>
        </authorList>
    </citation>
    <scope>NUCLEOTIDE SEQUENCE [LARGE SCALE GENOMIC DNA]</scope>
    <source>
        <strain evidence="10">ATCC BAA-887 / DSM 12427 / ZAS-2</strain>
    </source>
</reference>
<dbReference type="SUPFAM" id="SSF52540">
    <property type="entry name" value="P-loop containing nucleoside triphosphate hydrolases"/>
    <property type="match status" value="1"/>
</dbReference>
<dbReference type="InterPro" id="IPR003018">
    <property type="entry name" value="GAF"/>
</dbReference>
<evidence type="ECO:0000256" key="2">
    <source>
        <dbReference type="ARBA" id="ARBA00022840"/>
    </source>
</evidence>
<dbReference type="SMART" id="SM00065">
    <property type="entry name" value="GAF"/>
    <property type="match status" value="1"/>
</dbReference>
<dbReference type="Pfam" id="PF01590">
    <property type="entry name" value="GAF"/>
    <property type="match status" value="1"/>
</dbReference>
<evidence type="ECO:0000256" key="1">
    <source>
        <dbReference type="ARBA" id="ARBA00022741"/>
    </source>
</evidence>
<keyword evidence="10" id="KW-1185">Reference proteome</keyword>
<dbReference type="PANTHER" id="PTHR32071:SF57">
    <property type="entry name" value="C4-DICARBOXYLATE TRANSPORT TRANSCRIPTIONAL REGULATORY PROTEIN DCTD"/>
    <property type="match status" value="1"/>
</dbReference>
<dbReference type="InterPro" id="IPR025944">
    <property type="entry name" value="Sigma_54_int_dom_CS"/>
</dbReference>
<keyword evidence="6" id="KW-0804">Transcription</keyword>
<evidence type="ECO:0000313" key="10">
    <source>
        <dbReference type="Proteomes" id="UP000009223"/>
    </source>
</evidence>
<dbReference type="InterPro" id="IPR002197">
    <property type="entry name" value="HTH_Fis"/>
</dbReference>
<dbReference type="RefSeq" id="WP_015707352.1">
    <property type="nucleotide sequence ID" value="NC_015578.1"/>
</dbReference>